<accession>A0A8S4RZ82</accession>
<feature type="region of interest" description="Disordered" evidence="2">
    <location>
        <begin position="746"/>
        <end position="792"/>
    </location>
</feature>
<dbReference type="PANTHER" id="PTHR36562:SF5">
    <property type="entry name" value="SERINE_ARGININE REPETITIVE MATRIX 2"/>
    <property type="match status" value="1"/>
</dbReference>
<evidence type="ECO:0000313" key="3">
    <source>
        <dbReference type="EMBL" id="CAH2243304.1"/>
    </source>
</evidence>
<feature type="compositionally biased region" description="Basic and acidic residues" evidence="2">
    <location>
        <begin position="1531"/>
        <end position="1567"/>
    </location>
</feature>
<feature type="region of interest" description="Disordered" evidence="2">
    <location>
        <begin position="99"/>
        <end position="271"/>
    </location>
</feature>
<feature type="compositionally biased region" description="Basic and acidic residues" evidence="2">
    <location>
        <begin position="2004"/>
        <end position="2037"/>
    </location>
</feature>
<feature type="region of interest" description="Disordered" evidence="2">
    <location>
        <begin position="1499"/>
        <end position="1606"/>
    </location>
</feature>
<reference evidence="3" key="1">
    <citation type="submission" date="2022-03" db="EMBL/GenBank/DDBJ databases">
        <authorList>
            <person name="Lindestad O."/>
        </authorList>
    </citation>
    <scope>NUCLEOTIDE SEQUENCE</scope>
</reference>
<comment type="caution">
    <text evidence="3">The sequence shown here is derived from an EMBL/GenBank/DDBJ whole genome shotgun (WGS) entry which is preliminary data.</text>
</comment>
<feature type="region of interest" description="Disordered" evidence="2">
    <location>
        <begin position="815"/>
        <end position="961"/>
    </location>
</feature>
<dbReference type="PANTHER" id="PTHR36562">
    <property type="entry name" value="SERINE/ARGININE REPETITIVE MATRIX 2"/>
    <property type="match status" value="1"/>
</dbReference>
<keyword evidence="1" id="KW-0175">Coiled coil</keyword>
<proteinExistence type="predicted"/>
<feature type="compositionally biased region" description="Basic and acidic residues" evidence="2">
    <location>
        <begin position="99"/>
        <end position="110"/>
    </location>
</feature>
<keyword evidence="4" id="KW-1185">Reference proteome</keyword>
<feature type="compositionally biased region" description="Basic residues" evidence="2">
    <location>
        <begin position="394"/>
        <end position="403"/>
    </location>
</feature>
<feature type="compositionally biased region" description="Basic residues" evidence="2">
    <location>
        <begin position="1518"/>
        <end position="1530"/>
    </location>
</feature>
<feature type="compositionally biased region" description="Basic and acidic residues" evidence="2">
    <location>
        <begin position="1023"/>
        <end position="1047"/>
    </location>
</feature>
<dbReference type="OrthoDB" id="249703at2759"/>
<evidence type="ECO:0000313" key="4">
    <source>
        <dbReference type="Proteomes" id="UP000838756"/>
    </source>
</evidence>
<feature type="compositionally biased region" description="Polar residues" evidence="2">
    <location>
        <begin position="1055"/>
        <end position="1065"/>
    </location>
</feature>
<feature type="compositionally biased region" description="Polar residues" evidence="2">
    <location>
        <begin position="252"/>
        <end position="267"/>
    </location>
</feature>
<feature type="coiled-coil region" evidence="1">
    <location>
        <begin position="429"/>
        <end position="456"/>
    </location>
</feature>
<feature type="region of interest" description="Disordered" evidence="2">
    <location>
        <begin position="1754"/>
        <end position="1781"/>
    </location>
</feature>
<feature type="compositionally biased region" description="Polar residues" evidence="2">
    <location>
        <begin position="1593"/>
        <end position="1605"/>
    </location>
</feature>
<feature type="region of interest" description="Disordered" evidence="2">
    <location>
        <begin position="1988"/>
        <end position="2051"/>
    </location>
</feature>
<dbReference type="Proteomes" id="UP000838756">
    <property type="component" value="Unassembled WGS sequence"/>
</dbReference>
<feature type="compositionally biased region" description="Basic and acidic residues" evidence="2">
    <location>
        <begin position="1"/>
        <end position="53"/>
    </location>
</feature>
<dbReference type="EMBL" id="CAKXAJ010025736">
    <property type="protein sequence ID" value="CAH2243304.1"/>
    <property type="molecule type" value="Genomic_DNA"/>
</dbReference>
<feature type="region of interest" description="Disordered" evidence="2">
    <location>
        <begin position="1913"/>
        <end position="1958"/>
    </location>
</feature>
<sequence>MKTKQAKEELDKSLDEDTVAEPKTRARKKASDCNEEEKKPVQDDPKTSKESKKPGPKPKAVVKKRPLGIRKTKTLRGKKVPPLKKNVIKKTITRARKTVKEAFNSRDKETVPLIPAAEIKKEPLEDPTPGSRSSSPRTAGRRVRLSSDMVMMKSVLGDSPTTLVLGPRTSPYSMRSERSNSPSLFDGKNLRSGKPRKVKSNLLNEVVMKEQKKRRLLSDSKTADAPETSEDTKKLKRGRSSSRDGSEISKCSDITESDVSLSEPLNDNENKELSKNLDKTKTDLDLDIENNVQISPIGKVPSLSVDSKLTETKPYTEPSSMLKEKNKKKLSLKRSTSLDSDNNNSNRIKLENINVSDLEDKYLLKTENDALIEERSSILTSMSKTFNSKEVSKNIRKARRGKKAATTSRPIANQGTKNGINSTITNDLVEDKHETVDSLSKEISDLINDLDQNIDRDQEMSNDTNVDQLQTKSARQFYGISKPLGDNNSIIAPDTPVKDKDTISAVVNECTPSKNDDSENIRLHYEDSVEKCPENRPELYKCNPTVASIDKLMDRLKEFEEFDKRRQRQESECKTMDNKSVMVSDDVVLIPKSGAEYKHLKDLQPVRSPERVIEKENVLSCFENNSAISIVKRDQVRRSIDIDLPNSVTLIKRNSVSARKESTSSNHSKDSDAISIFEKSLGKDVTLTEIRKSVEKSAPAQQIDLHQFATLHPNNASPAFSVIDTSQISITSRTIESKINSNEVKITKRKSSGSLSRKSSESGVDVEEKSTLGDKMMSPPHQIKSPPHQMKSPTHQIKSQAISITPTPVAIKSPESTHPIEADPVTPPLEEVKTVPNDIPLTSEVPKIDSITDSTKIEPAVIEQTKIEPKKKESTKIEPTKMETAKIEPAKIEPTKIEPTKMEPPKKEQKIELTQIEPAKIVPPIIEPPTIEIPASEPEKIESTKIAPKNIEPEPTIKTDQSIVEEVTNVTKEVPEKTIEPELKLDKIEQPMETETELVDYKIEEVNITNDIKEVKDANEIKESKGIKHTKEIKEVEDKKEKEDIRPKGPKVKSARNSTENQPGPSNVLLETPESQKRKENVLRTLGLLTHKAANEAKIEKMKEKERIYGPNYSGGMGKPKAGKSDYTGTLKTVIKLSRGAGDRDKKKFRSSLKMTFQKTKSRSGKPPQEFGEAGSEDDAYYTIERREGGAPAIPDGGHRKSHYSNRLNNHEAEAVPEPEPKEILNLVIPEKASSFSIHPGRLCMDQCFYCGGKFGLFDTPCHIAQMKSGERQRKVLDNEEKLTIDSCLCDACYRHVDRRANCPSYRKRPVAKPPDVPLIQMSEPVQPIVPDAETVISPPLEEESEEETPAATAGRLATCHTSGCATLADHSIRRKWLIKMRSNVNKILKLECDYPGLHTIPLCAEHYRSLTPLMACVLCRCRLTKHHNLHFIHHGYTDLNPLLKEAGIPVEFHERPVLCKVCRYFCTLLQRPGHKDKHARAYTRKLLQIYNIEIPPELNQDADDSKDLEDCNTSANKQKKKARTKSKQRKSTEPEKQESYSESSERTTESSPEKEKPREDVIEEPKPPQSLEEDIESLISSNKIPVPGAKPSETNPPSDASETETVPDMVTDLDSSLVPIDKQTELRYLLQKQNNPAQFQHNTNLTQKQKNILKMHNLGIQKPGQLQRISDKNSKRVQKLGHIFVHKDKPPKKDVQDIEMFDTEKAKEMSVFKNITLNDECTIETIPNKRPADINLLKNKWQMSESFTQVKRNLSELSKKTTGEKEPKKHSEAKYSNPVKRLETNPSISVRELFPGEEEMNLQCNIEFNNIKGVTPEGWEKCNTMIQYDVETKKLWNELQRPYGNQSSFLRHLILLEKYFRNGDLVLSHNASPHAANYSTSVQSRLRAYDNVPSEPRRESVSLIEFRKKPSLNGKSLLKSNQNSEEKDHKKFMPPPLPKPKPKSDKKNKPLPPELIAINTPNAQGRKAIQNVLHNIQQLVKGVSASDPTEVAAAPLPPPTFEPPREKKEMPGLIKDKKEKSESVKEKKEHKADTPKKQKANNKGWRPTLMPITPENLARVARETPKVAVDGHSLPSLVQVLSAGTRYHITFEDYNRMCLIRRERQKRLQEKEAKTRMPSSDETIVTELQPSTLLGNGGTVLQNITSDRESDKKNMPELQIGANAATILKNVGLKNITIAPIPSKTATVTSQTFTPSVSSPLLVTTPMKIPQLGPSVSITSETILTPSICMTPSQMILPKIPKSLTVIPQTVSNQMIIPFASSASQIVASTSQIVATSVSQSFTDQRP</sequence>
<name>A0A8S4RZ82_9NEOP</name>
<dbReference type="InterPro" id="IPR051372">
    <property type="entry name" value="CWC21"/>
</dbReference>
<organism evidence="3 4">
    <name type="scientific">Pararge aegeria aegeria</name>
    <dbReference type="NCBI Taxonomy" id="348720"/>
    <lineage>
        <taxon>Eukaryota</taxon>
        <taxon>Metazoa</taxon>
        <taxon>Ecdysozoa</taxon>
        <taxon>Arthropoda</taxon>
        <taxon>Hexapoda</taxon>
        <taxon>Insecta</taxon>
        <taxon>Pterygota</taxon>
        <taxon>Neoptera</taxon>
        <taxon>Endopterygota</taxon>
        <taxon>Lepidoptera</taxon>
        <taxon>Glossata</taxon>
        <taxon>Ditrysia</taxon>
        <taxon>Papilionoidea</taxon>
        <taxon>Nymphalidae</taxon>
        <taxon>Satyrinae</taxon>
        <taxon>Satyrini</taxon>
        <taxon>Parargina</taxon>
        <taxon>Pararge</taxon>
    </lineage>
</organism>
<feature type="region of interest" description="Disordered" evidence="2">
    <location>
        <begin position="1155"/>
        <end position="1177"/>
    </location>
</feature>
<feature type="region of interest" description="Disordered" evidence="2">
    <location>
        <begin position="390"/>
        <end position="419"/>
    </location>
</feature>
<gene>
    <name evidence="3" type="primary">jg26014</name>
    <name evidence="3" type="ORF">PAEG_LOCUS19466</name>
</gene>
<feature type="region of interest" description="Disordered" evidence="2">
    <location>
        <begin position="1"/>
        <end position="85"/>
    </location>
</feature>
<feature type="compositionally biased region" description="Low complexity" evidence="2">
    <location>
        <begin position="333"/>
        <end position="345"/>
    </location>
</feature>
<feature type="region of interest" description="Disordered" evidence="2">
    <location>
        <begin position="310"/>
        <end position="345"/>
    </location>
</feature>
<feature type="compositionally biased region" description="Low complexity" evidence="2">
    <location>
        <begin position="127"/>
        <end position="138"/>
    </location>
</feature>
<feature type="region of interest" description="Disordered" evidence="2">
    <location>
        <begin position="1023"/>
        <end position="1078"/>
    </location>
</feature>
<feature type="compositionally biased region" description="Basic and acidic residues" evidence="2">
    <location>
        <begin position="865"/>
        <end position="911"/>
    </location>
</feature>
<evidence type="ECO:0000256" key="1">
    <source>
        <dbReference type="SAM" id="Coils"/>
    </source>
</evidence>
<feature type="compositionally biased region" description="Basic and acidic residues" evidence="2">
    <location>
        <begin position="1754"/>
        <end position="1774"/>
    </location>
</feature>
<feature type="compositionally biased region" description="Low complexity" evidence="2">
    <location>
        <begin position="752"/>
        <end position="763"/>
    </location>
</feature>
<feature type="compositionally biased region" description="Polar residues" evidence="2">
    <location>
        <begin position="405"/>
        <end position="419"/>
    </location>
</feature>
<protein>
    <submittedName>
        <fullName evidence="3">Jg26014 protein</fullName>
    </submittedName>
</protein>
<evidence type="ECO:0000256" key="2">
    <source>
        <dbReference type="SAM" id="MobiDB-lite"/>
    </source>
</evidence>
<feature type="compositionally biased region" description="Basic residues" evidence="2">
    <location>
        <begin position="54"/>
        <end position="85"/>
    </location>
</feature>
<dbReference type="GO" id="GO:0005634">
    <property type="term" value="C:nucleus"/>
    <property type="evidence" value="ECO:0007669"/>
    <property type="project" value="TreeGrafter"/>
</dbReference>